<proteinExistence type="predicted"/>
<feature type="region of interest" description="Disordered" evidence="1">
    <location>
        <begin position="1"/>
        <end position="25"/>
    </location>
</feature>
<organism evidence="2 3">
    <name type="scientific">Lactobacillus johnsonii</name>
    <dbReference type="NCBI Taxonomy" id="33959"/>
    <lineage>
        <taxon>Bacteria</taxon>
        <taxon>Bacillati</taxon>
        <taxon>Bacillota</taxon>
        <taxon>Bacilli</taxon>
        <taxon>Lactobacillales</taxon>
        <taxon>Lactobacillaceae</taxon>
        <taxon>Lactobacillus</taxon>
    </lineage>
</organism>
<protein>
    <submittedName>
        <fullName evidence="2">Uncharacterized protein</fullName>
    </submittedName>
</protein>
<evidence type="ECO:0000313" key="2">
    <source>
        <dbReference type="EMBL" id="QIA88550.1"/>
    </source>
</evidence>
<name>A0A9X7XV31_LACJH</name>
<evidence type="ECO:0000256" key="1">
    <source>
        <dbReference type="SAM" id="MobiDB-lite"/>
    </source>
</evidence>
<reference evidence="2 3" key="1">
    <citation type="submission" date="2019-06" db="EMBL/GenBank/DDBJ databases">
        <title>Whole genome sequencing of Lactobacillus johnsonii strain G2A.</title>
        <authorList>
            <person name="Conlan S."/>
            <person name="Thomas P.J."/>
            <person name="Mullikin J."/>
            <person name="Singer J."/>
            <person name="Weaver C."/>
            <person name="Segre J.A."/>
        </authorList>
    </citation>
    <scope>NUCLEOTIDE SEQUENCE [LARGE SCALE GENOMIC DNA]</scope>
    <source>
        <strain evidence="2 3">G2A</strain>
        <plasmid evidence="2 3">unnamed1</plasmid>
    </source>
</reference>
<sequence>MVQSKEEHRRINRENMRKTNANRKAAALAGDEEAIASIQKDNEYHKEYNRKKRSDLKTRADKGDLEAKKELDKKDKASLLSFTFSFIENRADLKQLDELETLVNIRRQQLSNNKSKGE</sequence>
<feature type="compositionally biased region" description="Basic and acidic residues" evidence="1">
    <location>
        <begin position="1"/>
        <end position="17"/>
    </location>
</feature>
<dbReference type="RefSeq" id="WP_163588928.1">
    <property type="nucleotide sequence ID" value="NZ_CP040855.1"/>
</dbReference>
<dbReference type="EMBL" id="CP040855">
    <property type="protein sequence ID" value="QIA88550.1"/>
    <property type="molecule type" value="Genomic_DNA"/>
</dbReference>
<keyword evidence="2" id="KW-0614">Plasmid</keyword>
<gene>
    <name evidence="2" type="ORF">FEE39_09925</name>
</gene>
<evidence type="ECO:0000313" key="3">
    <source>
        <dbReference type="Proteomes" id="UP000464749"/>
    </source>
</evidence>
<accession>A0A9X7XV31</accession>
<geneLocation type="plasmid" evidence="2 3">
    <name>unnamed1</name>
</geneLocation>
<dbReference type="AlphaFoldDB" id="A0A9X7XV31"/>
<dbReference type="Proteomes" id="UP000464749">
    <property type="component" value="Plasmid unnamed1"/>
</dbReference>